<keyword evidence="3" id="KW-1185">Reference proteome</keyword>
<feature type="compositionally biased region" description="Basic and acidic residues" evidence="1">
    <location>
        <begin position="180"/>
        <end position="191"/>
    </location>
</feature>
<name>A0A0N7L6T7_PLAHL</name>
<accession>A0A0N7L6T7</accession>
<organism evidence="2 3">
    <name type="scientific">Plasmopara halstedii</name>
    <name type="common">Downy mildew of sunflower</name>
    <dbReference type="NCBI Taxonomy" id="4781"/>
    <lineage>
        <taxon>Eukaryota</taxon>
        <taxon>Sar</taxon>
        <taxon>Stramenopiles</taxon>
        <taxon>Oomycota</taxon>
        <taxon>Peronosporomycetes</taxon>
        <taxon>Peronosporales</taxon>
        <taxon>Peronosporaceae</taxon>
        <taxon>Plasmopara</taxon>
    </lineage>
</organism>
<protein>
    <submittedName>
        <fullName evidence="2">Uncharacterized protein</fullName>
    </submittedName>
</protein>
<feature type="region of interest" description="Disordered" evidence="1">
    <location>
        <begin position="163"/>
        <end position="191"/>
    </location>
</feature>
<evidence type="ECO:0000256" key="1">
    <source>
        <dbReference type="SAM" id="MobiDB-lite"/>
    </source>
</evidence>
<dbReference type="GeneID" id="36396557"/>
<evidence type="ECO:0000313" key="3">
    <source>
        <dbReference type="Proteomes" id="UP000054928"/>
    </source>
</evidence>
<reference evidence="3" key="1">
    <citation type="submission" date="2014-09" db="EMBL/GenBank/DDBJ databases">
        <authorList>
            <person name="Sharma Rahul"/>
            <person name="Thines Marco"/>
        </authorList>
    </citation>
    <scope>NUCLEOTIDE SEQUENCE [LARGE SCALE GENOMIC DNA]</scope>
</reference>
<evidence type="ECO:0000313" key="2">
    <source>
        <dbReference type="EMBL" id="CEG45187.1"/>
    </source>
</evidence>
<dbReference type="EMBL" id="CCYD01001551">
    <property type="protein sequence ID" value="CEG45187.1"/>
    <property type="molecule type" value="Genomic_DNA"/>
</dbReference>
<dbReference type="AlphaFoldDB" id="A0A0N7L6T7"/>
<proteinExistence type="predicted"/>
<dbReference type="RefSeq" id="XP_024581556.1">
    <property type="nucleotide sequence ID" value="XM_024715905.1"/>
</dbReference>
<dbReference type="OrthoDB" id="104246at2759"/>
<sequence>MNPVIPSHDLSPHVDFNRIEATCGAQYRRENAALRAQVHDLSELLAAFELCDIEDEHLKSVRDRAFQRDITPDIKVTGCNRGDCQLQQETQRRGLSGGISDYRTASEDLGKVGCFRCTSEGEIHSLQLRVEVLERELANLDLRHNLLLTTIQRSQLLATVHGNRRAEDNASRDQNGCKTVKKDNEKKTETF</sequence>
<dbReference type="Proteomes" id="UP000054928">
    <property type="component" value="Unassembled WGS sequence"/>
</dbReference>